<organism evidence="1">
    <name type="scientific">Rhizophora mucronata</name>
    <name type="common">Asiatic mangrove</name>
    <dbReference type="NCBI Taxonomy" id="61149"/>
    <lineage>
        <taxon>Eukaryota</taxon>
        <taxon>Viridiplantae</taxon>
        <taxon>Streptophyta</taxon>
        <taxon>Embryophyta</taxon>
        <taxon>Tracheophyta</taxon>
        <taxon>Spermatophyta</taxon>
        <taxon>Magnoliopsida</taxon>
        <taxon>eudicotyledons</taxon>
        <taxon>Gunneridae</taxon>
        <taxon>Pentapetalae</taxon>
        <taxon>rosids</taxon>
        <taxon>fabids</taxon>
        <taxon>Malpighiales</taxon>
        <taxon>Rhizophoraceae</taxon>
        <taxon>Rhizophora</taxon>
    </lineage>
</organism>
<sequence>MIPYMHTNTDVEQECHKGTILMEIYLFKQLWGWNPVWIHRCPAC</sequence>
<dbReference type="AlphaFoldDB" id="A0A2P2IUG8"/>
<protein>
    <submittedName>
        <fullName evidence="1">Uncharacterized protein</fullName>
    </submittedName>
</protein>
<reference evidence="1" key="1">
    <citation type="submission" date="2018-02" db="EMBL/GenBank/DDBJ databases">
        <title>Rhizophora mucronata_Transcriptome.</title>
        <authorList>
            <person name="Meera S.P."/>
            <person name="Sreeshan A."/>
            <person name="Augustine A."/>
        </authorList>
    </citation>
    <scope>NUCLEOTIDE SEQUENCE</scope>
    <source>
        <tissue evidence="1">Leaf</tissue>
    </source>
</reference>
<evidence type="ECO:0000313" key="1">
    <source>
        <dbReference type="EMBL" id="MBW84865.1"/>
    </source>
</evidence>
<accession>A0A2P2IUG8</accession>
<dbReference type="EMBL" id="GGEC01004382">
    <property type="protein sequence ID" value="MBW84865.1"/>
    <property type="molecule type" value="Transcribed_RNA"/>
</dbReference>
<proteinExistence type="predicted"/>
<name>A0A2P2IUG8_RHIMU</name>